<protein>
    <submittedName>
        <fullName evidence="3">DUF1648 domain-containing protein</fullName>
    </submittedName>
</protein>
<feature type="transmembrane region" description="Helical" evidence="1">
    <location>
        <begin position="87"/>
        <end position="106"/>
    </location>
</feature>
<comment type="caution">
    <text evidence="3">The sequence shown here is derived from an EMBL/GenBank/DDBJ whole genome shotgun (WGS) entry which is preliminary data.</text>
</comment>
<keyword evidence="1" id="KW-0812">Transmembrane</keyword>
<accession>A0ABD6B0D2</accession>
<dbReference type="InterPro" id="IPR012867">
    <property type="entry name" value="DUF1648"/>
</dbReference>
<reference evidence="3 4" key="1">
    <citation type="journal article" date="2019" name="Int. J. Syst. Evol. Microbiol.">
        <title>The Global Catalogue of Microorganisms (GCM) 10K type strain sequencing project: providing services to taxonomists for standard genome sequencing and annotation.</title>
        <authorList>
            <consortium name="The Broad Institute Genomics Platform"/>
            <consortium name="The Broad Institute Genome Sequencing Center for Infectious Disease"/>
            <person name="Wu L."/>
            <person name="Ma J."/>
        </authorList>
    </citation>
    <scope>NUCLEOTIDE SEQUENCE [LARGE SCALE GENOMIC DNA]</scope>
    <source>
        <strain evidence="3 4">CGMCC 1.12563</strain>
    </source>
</reference>
<dbReference type="RefSeq" id="WP_250875430.1">
    <property type="nucleotide sequence ID" value="NZ_JALXFV010000008.1"/>
</dbReference>
<feature type="transmembrane region" description="Helical" evidence="1">
    <location>
        <begin position="112"/>
        <end position="130"/>
    </location>
</feature>
<feature type="transmembrane region" description="Helical" evidence="1">
    <location>
        <begin position="7"/>
        <end position="26"/>
    </location>
</feature>
<dbReference type="Pfam" id="PF07853">
    <property type="entry name" value="DUF1648"/>
    <property type="match status" value="1"/>
</dbReference>
<dbReference type="Proteomes" id="UP001597187">
    <property type="component" value="Unassembled WGS sequence"/>
</dbReference>
<evidence type="ECO:0000256" key="1">
    <source>
        <dbReference type="SAM" id="Phobius"/>
    </source>
</evidence>
<organism evidence="3 4">
    <name type="scientific">Halomarina rubra</name>
    <dbReference type="NCBI Taxonomy" id="2071873"/>
    <lineage>
        <taxon>Archaea</taxon>
        <taxon>Methanobacteriati</taxon>
        <taxon>Methanobacteriota</taxon>
        <taxon>Stenosarchaea group</taxon>
        <taxon>Halobacteria</taxon>
        <taxon>Halobacteriales</taxon>
        <taxon>Natronomonadaceae</taxon>
        <taxon>Halomarina</taxon>
    </lineage>
</organism>
<gene>
    <name evidence="3" type="ORF">ACFSBT_19740</name>
</gene>
<dbReference type="EMBL" id="JBHUDC010000008">
    <property type="protein sequence ID" value="MFD1515516.1"/>
    <property type="molecule type" value="Genomic_DNA"/>
</dbReference>
<evidence type="ECO:0000313" key="4">
    <source>
        <dbReference type="Proteomes" id="UP001597187"/>
    </source>
</evidence>
<evidence type="ECO:0000259" key="2">
    <source>
        <dbReference type="Pfam" id="PF07853"/>
    </source>
</evidence>
<feature type="transmembrane region" description="Helical" evidence="1">
    <location>
        <begin position="46"/>
        <end position="66"/>
    </location>
</feature>
<keyword evidence="1" id="KW-1133">Transmembrane helix</keyword>
<proteinExistence type="predicted"/>
<name>A0ABD6B0D2_9EURY</name>
<sequence length="139" mass="14576">MAPLRTVDHLGVVLAALTVGLGIALWGDLPAEMAIHFDTGGEPDNLVPKPVAVVLVPALMVGVLGIMNTAARADPPASPRVFRVTKLWTLGILAYVHGYVLAWNLGYELPPSVVLGPVLGSAAVLVVWALRTERRASVG</sequence>
<keyword evidence="4" id="KW-1185">Reference proteome</keyword>
<feature type="domain" description="DUF1648" evidence="2">
    <location>
        <begin position="13"/>
        <end position="61"/>
    </location>
</feature>
<dbReference type="AlphaFoldDB" id="A0ABD6B0D2"/>
<evidence type="ECO:0000313" key="3">
    <source>
        <dbReference type="EMBL" id="MFD1515516.1"/>
    </source>
</evidence>
<keyword evidence="1" id="KW-0472">Membrane</keyword>